<protein>
    <submittedName>
        <fullName evidence="2">Peroxiredoxin</fullName>
    </submittedName>
</protein>
<dbReference type="CDD" id="cd02966">
    <property type="entry name" value="TlpA_like_family"/>
    <property type="match status" value="1"/>
</dbReference>
<dbReference type="Proteomes" id="UP000183200">
    <property type="component" value="Unassembled WGS sequence"/>
</dbReference>
<dbReference type="GO" id="GO:0016491">
    <property type="term" value="F:oxidoreductase activity"/>
    <property type="evidence" value="ECO:0007669"/>
    <property type="project" value="InterPro"/>
</dbReference>
<dbReference type="Pfam" id="PF00578">
    <property type="entry name" value="AhpC-TSA"/>
    <property type="match status" value="1"/>
</dbReference>
<dbReference type="SUPFAM" id="SSF52833">
    <property type="entry name" value="Thioredoxin-like"/>
    <property type="match status" value="1"/>
</dbReference>
<evidence type="ECO:0000259" key="1">
    <source>
        <dbReference type="PROSITE" id="PS51352"/>
    </source>
</evidence>
<dbReference type="InterPro" id="IPR000866">
    <property type="entry name" value="AhpC/TSA"/>
</dbReference>
<dbReference type="RefSeq" id="WP_074605323.1">
    <property type="nucleotide sequence ID" value="NZ_FNGY01000002.1"/>
</dbReference>
<dbReference type="PANTHER" id="PTHR42852:SF17">
    <property type="entry name" value="THIOREDOXIN-LIKE PROTEIN HI_1115"/>
    <property type="match status" value="1"/>
</dbReference>
<dbReference type="GO" id="GO:0016209">
    <property type="term" value="F:antioxidant activity"/>
    <property type="evidence" value="ECO:0007669"/>
    <property type="project" value="InterPro"/>
</dbReference>
<evidence type="ECO:0000313" key="2">
    <source>
        <dbReference type="EMBL" id="SDL90484.1"/>
    </source>
</evidence>
<dbReference type="Gene3D" id="3.40.30.10">
    <property type="entry name" value="Glutaredoxin"/>
    <property type="match status" value="1"/>
</dbReference>
<dbReference type="AlphaFoldDB" id="A0A1G9NVT9"/>
<keyword evidence="3" id="KW-1185">Reference proteome</keyword>
<gene>
    <name evidence="2" type="ORF">SAMN05421820_102454</name>
</gene>
<dbReference type="InterPro" id="IPR050553">
    <property type="entry name" value="Thioredoxin_ResA/DsbE_sf"/>
</dbReference>
<dbReference type="InterPro" id="IPR013766">
    <property type="entry name" value="Thioredoxin_domain"/>
</dbReference>
<evidence type="ECO:0000313" key="3">
    <source>
        <dbReference type="Proteomes" id="UP000183200"/>
    </source>
</evidence>
<dbReference type="PANTHER" id="PTHR42852">
    <property type="entry name" value="THIOL:DISULFIDE INTERCHANGE PROTEIN DSBE"/>
    <property type="match status" value="1"/>
</dbReference>
<dbReference type="EMBL" id="FNGY01000002">
    <property type="protein sequence ID" value="SDL90484.1"/>
    <property type="molecule type" value="Genomic_DNA"/>
</dbReference>
<dbReference type="InterPro" id="IPR036249">
    <property type="entry name" value="Thioredoxin-like_sf"/>
</dbReference>
<sequence length="419" mass="46214">MKIQKILLLVLFFSNVACRGQKPEVITSGVINYEVTWDLEKVREGMIDDRLPELRANNKTLEINDFKAYFADDMVRVMIEPRRGDHIFFPSAYQYNAKTGKAILHAYNGTSEHAMKPFKNRRETGKTKKILGYDCKEIVATVEEPDDFVFWEAAALPAITPLNPTLPGFSYKGAVLEGRFKESIYKAISIEKGLKDKGIFERGAKALTGGTSVSMNGGQDVSGGGDMTNVDIRPDGSIVDKNGKVLGKTGPGSDVKKDDKGISGFADMAPVTGRTSGNPGWDGKVPPSFEAVDMKGKKVSLDQLKGKVVMLNFWFIACHGCVLEMPMLNELVDEYKGKDVVFIGITGYDKKAAVERFLTKKTFKFDILADAGSIVKDYNVTVFPLSMIIGKDGKVVYSVISEEDSKTKLKMHIDNSLKN</sequence>
<dbReference type="OrthoDB" id="9815205at2"/>
<feature type="domain" description="Thioredoxin" evidence="1">
    <location>
        <begin position="280"/>
        <end position="418"/>
    </location>
</feature>
<dbReference type="PROSITE" id="PS51352">
    <property type="entry name" value="THIOREDOXIN_2"/>
    <property type="match status" value="1"/>
</dbReference>
<reference evidence="3" key="1">
    <citation type="submission" date="2016-10" db="EMBL/GenBank/DDBJ databases">
        <authorList>
            <person name="Varghese N."/>
            <person name="Submissions S."/>
        </authorList>
    </citation>
    <scope>NUCLEOTIDE SEQUENCE [LARGE SCALE GENOMIC DNA]</scope>
    <source>
        <strain evidence="3">DSM 19110</strain>
    </source>
</reference>
<organism evidence="2 3">
    <name type="scientific">Pedobacter steynii</name>
    <dbReference type="NCBI Taxonomy" id="430522"/>
    <lineage>
        <taxon>Bacteria</taxon>
        <taxon>Pseudomonadati</taxon>
        <taxon>Bacteroidota</taxon>
        <taxon>Sphingobacteriia</taxon>
        <taxon>Sphingobacteriales</taxon>
        <taxon>Sphingobacteriaceae</taxon>
        <taxon>Pedobacter</taxon>
    </lineage>
</organism>
<name>A0A1G9NVT9_9SPHI</name>
<proteinExistence type="predicted"/>
<accession>A0A1G9NVT9</accession>